<protein>
    <submittedName>
        <fullName evidence="2">Uncharacterized protein</fullName>
    </submittedName>
</protein>
<evidence type="ECO:0000313" key="2">
    <source>
        <dbReference type="EMBL" id="RSL94764.1"/>
    </source>
</evidence>
<evidence type="ECO:0000313" key="3">
    <source>
        <dbReference type="Proteomes" id="UP000287144"/>
    </source>
</evidence>
<keyword evidence="3" id="KW-1185">Reference proteome</keyword>
<sequence>MKKQQDDIFDDYAFIMRKAGKWMDEQKVKIEKMERDCAQLRAQAAELEGEV</sequence>
<organism evidence="2 3">
    <name type="scientific">Fusarium oligoseptatum</name>
    <dbReference type="NCBI Taxonomy" id="2604345"/>
    <lineage>
        <taxon>Eukaryota</taxon>
        <taxon>Fungi</taxon>
        <taxon>Dikarya</taxon>
        <taxon>Ascomycota</taxon>
        <taxon>Pezizomycotina</taxon>
        <taxon>Sordariomycetes</taxon>
        <taxon>Hypocreomycetidae</taxon>
        <taxon>Hypocreales</taxon>
        <taxon>Nectriaceae</taxon>
        <taxon>Fusarium</taxon>
        <taxon>Fusarium solani species complex</taxon>
    </lineage>
</organism>
<accession>A0A428SY85</accession>
<keyword evidence="1" id="KW-0175">Coiled coil</keyword>
<proteinExistence type="predicted"/>
<dbReference type="EMBL" id="NKCK01000162">
    <property type="protein sequence ID" value="RSL94764.1"/>
    <property type="molecule type" value="Genomic_DNA"/>
</dbReference>
<reference evidence="2 3" key="1">
    <citation type="submission" date="2017-06" db="EMBL/GenBank/DDBJ databases">
        <title>Comparative genomic analysis of Ambrosia Fusariam Clade fungi.</title>
        <authorList>
            <person name="Stajich J.E."/>
            <person name="Carrillo J."/>
            <person name="Kijimoto T."/>
            <person name="Eskalen A."/>
            <person name="O'Donnell K."/>
            <person name="Kasson M."/>
        </authorList>
    </citation>
    <scope>NUCLEOTIDE SEQUENCE [LARGE SCALE GENOMIC DNA]</scope>
    <source>
        <strain evidence="2 3">NRRL62579</strain>
    </source>
</reference>
<evidence type="ECO:0000256" key="1">
    <source>
        <dbReference type="SAM" id="Coils"/>
    </source>
</evidence>
<feature type="coiled-coil region" evidence="1">
    <location>
        <begin position="23"/>
        <end position="50"/>
    </location>
</feature>
<dbReference type="AlphaFoldDB" id="A0A428SY85"/>
<comment type="caution">
    <text evidence="2">The sequence shown here is derived from an EMBL/GenBank/DDBJ whole genome shotgun (WGS) entry which is preliminary data.</text>
</comment>
<name>A0A428SY85_9HYPO</name>
<gene>
    <name evidence="2" type="ORF">CEP52_012439</name>
</gene>
<dbReference type="Proteomes" id="UP000287144">
    <property type="component" value="Unassembled WGS sequence"/>
</dbReference>